<sequence>MWRLPECHACCICSREHCRRFLSDDWKLSGFNVRRHFNCDDAKLSQANDVAWGLQEDARQHGVARDEIEALFDVGSDADMEDDEEDEETSSSRRDDPNVESRRPREDDSGASSSRRSRRGSDRPLADAWLLSSPRSGSDSTPSGVATRGCRLRARSNLASALDFDPATDQRCNYYIGLSHELRWYGNKKTSRRSRVPEWQALCQSRGAFVENFNKDPADYRERVRLARERYERFSKRPKIDRLHWGAVEAGNPWAVPMGIACEHCHVGAVRVSERDINGYAGVRVPEELQTLRTNLIVQMSSSAGGGRSAPSRTVGDYSSRPSFTPFGGFGGGGLRTPSPFPERPASGRSAAPTYRGSEEILSNEYENDPDLGSRSDEQQFAGRSSEFPPVRLAVGMEAAGRRRGSGPPDLVDRMEAVERLQIAAFAALKQELALLKAQLAQVAQTASNVQVDLGSKLGVLRTRVGALEQALAPSHQD</sequence>
<organism evidence="2 3">
    <name type="scientific">Phytophthora fragariaefolia</name>
    <dbReference type="NCBI Taxonomy" id="1490495"/>
    <lineage>
        <taxon>Eukaryota</taxon>
        <taxon>Sar</taxon>
        <taxon>Stramenopiles</taxon>
        <taxon>Oomycota</taxon>
        <taxon>Peronosporomycetes</taxon>
        <taxon>Peronosporales</taxon>
        <taxon>Peronosporaceae</taxon>
        <taxon>Phytophthora</taxon>
    </lineage>
</organism>
<accession>A0A9W6Y6H1</accession>
<name>A0A9W6Y6H1_9STRA</name>
<feature type="compositionally biased region" description="Low complexity" evidence="1">
    <location>
        <begin position="132"/>
        <end position="144"/>
    </location>
</feature>
<dbReference type="Proteomes" id="UP001165121">
    <property type="component" value="Unassembled WGS sequence"/>
</dbReference>
<evidence type="ECO:0000313" key="2">
    <source>
        <dbReference type="EMBL" id="GMF53800.1"/>
    </source>
</evidence>
<comment type="caution">
    <text evidence="2">The sequence shown here is derived from an EMBL/GenBank/DDBJ whole genome shotgun (WGS) entry which is preliminary data.</text>
</comment>
<keyword evidence="3" id="KW-1185">Reference proteome</keyword>
<proteinExistence type="predicted"/>
<evidence type="ECO:0000256" key="1">
    <source>
        <dbReference type="SAM" id="MobiDB-lite"/>
    </source>
</evidence>
<dbReference type="EMBL" id="BSXT01003365">
    <property type="protein sequence ID" value="GMF53800.1"/>
    <property type="molecule type" value="Genomic_DNA"/>
</dbReference>
<protein>
    <submittedName>
        <fullName evidence="2">Unnamed protein product</fullName>
    </submittedName>
</protein>
<feature type="compositionally biased region" description="Basic and acidic residues" evidence="1">
    <location>
        <begin position="90"/>
        <end position="108"/>
    </location>
</feature>
<reference evidence="2" key="1">
    <citation type="submission" date="2023-04" db="EMBL/GenBank/DDBJ databases">
        <title>Phytophthora fragariaefolia NBRC 109709.</title>
        <authorList>
            <person name="Ichikawa N."/>
            <person name="Sato H."/>
            <person name="Tonouchi N."/>
        </authorList>
    </citation>
    <scope>NUCLEOTIDE SEQUENCE</scope>
    <source>
        <strain evidence="2">NBRC 109709</strain>
    </source>
</reference>
<gene>
    <name evidence="2" type="ORF">Pfra01_002231500</name>
</gene>
<evidence type="ECO:0000313" key="3">
    <source>
        <dbReference type="Proteomes" id="UP001165121"/>
    </source>
</evidence>
<feature type="region of interest" description="Disordered" evidence="1">
    <location>
        <begin position="300"/>
        <end position="388"/>
    </location>
</feature>
<feature type="compositionally biased region" description="Acidic residues" evidence="1">
    <location>
        <begin position="76"/>
        <end position="89"/>
    </location>
</feature>
<feature type="compositionally biased region" description="Low complexity" evidence="1">
    <location>
        <begin position="309"/>
        <end position="327"/>
    </location>
</feature>
<feature type="region of interest" description="Disordered" evidence="1">
    <location>
        <begin position="72"/>
        <end position="146"/>
    </location>
</feature>
<dbReference type="AlphaFoldDB" id="A0A9W6Y6H1"/>